<dbReference type="InterPro" id="IPR006860">
    <property type="entry name" value="FecR"/>
</dbReference>
<name>A0A5Q0Q4R1_9SPHI</name>
<evidence type="ECO:0000259" key="3">
    <source>
        <dbReference type="Pfam" id="PF16344"/>
    </source>
</evidence>
<protein>
    <submittedName>
        <fullName evidence="4">DUF4974 domain-containing protein</fullName>
    </submittedName>
</protein>
<organism evidence="4 5">
    <name type="scientific">Sphingobacterium zhuxiongii</name>
    <dbReference type="NCBI Taxonomy" id="2662364"/>
    <lineage>
        <taxon>Bacteria</taxon>
        <taxon>Pseudomonadati</taxon>
        <taxon>Bacteroidota</taxon>
        <taxon>Sphingobacteriia</taxon>
        <taxon>Sphingobacteriales</taxon>
        <taxon>Sphingobacteriaceae</taxon>
        <taxon>Sphingobacterium</taxon>
    </lineage>
</organism>
<keyword evidence="1" id="KW-0472">Membrane</keyword>
<dbReference type="PANTHER" id="PTHR30273:SF2">
    <property type="entry name" value="PROTEIN FECR"/>
    <property type="match status" value="1"/>
</dbReference>
<feature type="transmembrane region" description="Helical" evidence="1">
    <location>
        <begin position="83"/>
        <end position="103"/>
    </location>
</feature>
<dbReference type="FunFam" id="2.60.120.1440:FF:000001">
    <property type="entry name" value="Putative anti-sigma factor"/>
    <property type="match status" value="1"/>
</dbReference>
<dbReference type="Pfam" id="PF04773">
    <property type="entry name" value="FecR"/>
    <property type="match status" value="1"/>
</dbReference>
<dbReference type="GO" id="GO:0016989">
    <property type="term" value="F:sigma factor antagonist activity"/>
    <property type="evidence" value="ECO:0007669"/>
    <property type="project" value="TreeGrafter"/>
</dbReference>
<sequence>MHHSEKDHFFTLLDNKLQGTLSADELKELEALVASNQDYKQFYSMVFSSSQVDITNVDLAFDRQIEKIEALQKPQIRSIWPKYLRIAASILLLGLLGYFALYFTNSNSEQVYMTMNGEREFFKLEDGTEVWLNGGSKLRISSEFGEQDRRVELEGEGYFHVAKDAKKPFFVNAKNTQIRVLGTTFNVRAYAEEDKTETILIEGKVELKAGEKHQPYTMSPGEKVAVVSSSDAQAALSADDGRVTQLGDVALVVSSKDLGNLTNSKEIQWRSNKLVFDNESMSIVFSKLEKWYNVKIETTVGDINKSRFSGYFNDVPIDEVLKTLKETGNIKSFKRVGNSYTVE</sequence>
<dbReference type="PANTHER" id="PTHR30273">
    <property type="entry name" value="PERIPLASMIC SIGNAL SENSOR AND SIGMA FACTOR ACTIVATOR FECR-RELATED"/>
    <property type="match status" value="1"/>
</dbReference>
<feature type="domain" description="Protein FecR C-terminal" evidence="3">
    <location>
        <begin position="273"/>
        <end position="342"/>
    </location>
</feature>
<keyword evidence="5" id="KW-1185">Reference proteome</keyword>
<accession>A0A5Q0Q4R1</accession>
<reference evidence="4 5" key="1">
    <citation type="submission" date="2019-10" db="EMBL/GenBank/DDBJ databases">
        <authorList>
            <person name="Dong K."/>
        </authorList>
    </citation>
    <scope>NUCLEOTIDE SEQUENCE [LARGE SCALE GENOMIC DNA]</scope>
    <source>
        <strain evidence="5">dk4302</strain>
    </source>
</reference>
<dbReference type="EMBL" id="CP045652">
    <property type="protein sequence ID" value="QGA25045.1"/>
    <property type="molecule type" value="Genomic_DNA"/>
</dbReference>
<evidence type="ECO:0000313" key="5">
    <source>
        <dbReference type="Proteomes" id="UP000326921"/>
    </source>
</evidence>
<feature type="domain" description="FecR protein" evidence="2">
    <location>
        <begin position="111"/>
        <end position="206"/>
    </location>
</feature>
<dbReference type="Gene3D" id="2.60.120.1440">
    <property type="match status" value="1"/>
</dbReference>
<keyword evidence="1" id="KW-1133">Transmembrane helix</keyword>
<dbReference type="Proteomes" id="UP000326921">
    <property type="component" value="Chromosome"/>
</dbReference>
<dbReference type="InterPro" id="IPR012373">
    <property type="entry name" value="Ferrdict_sens_TM"/>
</dbReference>
<dbReference type="InterPro" id="IPR032508">
    <property type="entry name" value="FecR_C"/>
</dbReference>
<gene>
    <name evidence="4" type="ORF">GFH32_01325</name>
</gene>
<evidence type="ECO:0000256" key="1">
    <source>
        <dbReference type="SAM" id="Phobius"/>
    </source>
</evidence>
<dbReference type="AlphaFoldDB" id="A0A5Q0Q4R1"/>
<dbReference type="KEGG" id="sphe:GFH32_01325"/>
<proteinExistence type="predicted"/>
<dbReference type="Pfam" id="PF16344">
    <property type="entry name" value="FecR_C"/>
    <property type="match status" value="1"/>
</dbReference>
<keyword evidence="1" id="KW-0812">Transmembrane</keyword>
<evidence type="ECO:0000313" key="4">
    <source>
        <dbReference type="EMBL" id="QGA25045.1"/>
    </source>
</evidence>
<dbReference type="PIRSF" id="PIRSF018266">
    <property type="entry name" value="FecR"/>
    <property type="match status" value="1"/>
</dbReference>
<dbReference type="RefSeq" id="WP_153509366.1">
    <property type="nucleotide sequence ID" value="NZ_CP045652.1"/>
</dbReference>
<evidence type="ECO:0000259" key="2">
    <source>
        <dbReference type="Pfam" id="PF04773"/>
    </source>
</evidence>
<dbReference type="Gene3D" id="3.55.50.30">
    <property type="match status" value="1"/>
</dbReference>